<dbReference type="InterPro" id="IPR003538">
    <property type="entry name" value="TonB"/>
</dbReference>
<dbReference type="GO" id="GO:0015031">
    <property type="term" value="P:protein transport"/>
    <property type="evidence" value="ECO:0007669"/>
    <property type="project" value="UniProtKB-KW"/>
</dbReference>
<evidence type="ECO:0000256" key="5">
    <source>
        <dbReference type="ARBA" id="ARBA00022519"/>
    </source>
</evidence>
<dbReference type="InterPro" id="IPR037682">
    <property type="entry name" value="TonB_C"/>
</dbReference>
<evidence type="ECO:0000259" key="10">
    <source>
        <dbReference type="PROSITE" id="PS52015"/>
    </source>
</evidence>
<dbReference type="RefSeq" id="WP_179225586.1">
    <property type="nucleotide sequence ID" value="NZ_FZNS01000012.1"/>
</dbReference>
<dbReference type="SUPFAM" id="SSF74653">
    <property type="entry name" value="TolA/TonB C-terminal domain"/>
    <property type="match status" value="1"/>
</dbReference>
<dbReference type="EMBL" id="FZNS01000012">
    <property type="protein sequence ID" value="SNR94846.1"/>
    <property type="molecule type" value="Genomic_DNA"/>
</dbReference>
<evidence type="ECO:0000256" key="1">
    <source>
        <dbReference type="ARBA" id="ARBA00004383"/>
    </source>
</evidence>
<evidence type="ECO:0000256" key="3">
    <source>
        <dbReference type="ARBA" id="ARBA00022448"/>
    </source>
</evidence>
<dbReference type="GO" id="GO:0098797">
    <property type="term" value="C:plasma membrane protein complex"/>
    <property type="evidence" value="ECO:0007669"/>
    <property type="project" value="TreeGrafter"/>
</dbReference>
<dbReference type="GO" id="GO:0031992">
    <property type="term" value="F:energy transducer activity"/>
    <property type="evidence" value="ECO:0007669"/>
    <property type="project" value="InterPro"/>
</dbReference>
<evidence type="ECO:0000256" key="6">
    <source>
        <dbReference type="ARBA" id="ARBA00022692"/>
    </source>
</evidence>
<keyword evidence="6" id="KW-0812">Transmembrane</keyword>
<dbReference type="Proteomes" id="UP000198310">
    <property type="component" value="Unassembled WGS sequence"/>
</dbReference>
<dbReference type="InterPro" id="IPR051045">
    <property type="entry name" value="TonB-dependent_transducer"/>
</dbReference>
<dbReference type="GO" id="GO:0030288">
    <property type="term" value="C:outer membrane-bounded periplasmic space"/>
    <property type="evidence" value="ECO:0007669"/>
    <property type="project" value="InterPro"/>
</dbReference>
<organism evidence="11 12">
    <name type="scientific">Hymenobacter mucosus</name>
    <dbReference type="NCBI Taxonomy" id="1411120"/>
    <lineage>
        <taxon>Bacteria</taxon>
        <taxon>Pseudomonadati</taxon>
        <taxon>Bacteroidota</taxon>
        <taxon>Cytophagia</taxon>
        <taxon>Cytophagales</taxon>
        <taxon>Hymenobacteraceae</taxon>
        <taxon>Hymenobacter</taxon>
    </lineage>
</organism>
<keyword evidence="12" id="KW-1185">Reference proteome</keyword>
<keyword evidence="9" id="KW-0472">Membrane</keyword>
<evidence type="ECO:0000313" key="12">
    <source>
        <dbReference type="Proteomes" id="UP000198310"/>
    </source>
</evidence>
<dbReference type="PANTHER" id="PTHR33446">
    <property type="entry name" value="PROTEIN TONB-RELATED"/>
    <property type="match status" value="1"/>
</dbReference>
<evidence type="ECO:0000256" key="4">
    <source>
        <dbReference type="ARBA" id="ARBA00022475"/>
    </source>
</evidence>
<comment type="similarity">
    <text evidence="2">Belongs to the TonB family.</text>
</comment>
<dbReference type="Pfam" id="PF03544">
    <property type="entry name" value="TonB_C"/>
    <property type="match status" value="1"/>
</dbReference>
<evidence type="ECO:0000313" key="11">
    <source>
        <dbReference type="EMBL" id="SNR94846.1"/>
    </source>
</evidence>
<dbReference type="GO" id="GO:0055085">
    <property type="term" value="P:transmembrane transport"/>
    <property type="evidence" value="ECO:0007669"/>
    <property type="project" value="InterPro"/>
</dbReference>
<dbReference type="PROSITE" id="PS52015">
    <property type="entry name" value="TONB_CTD"/>
    <property type="match status" value="1"/>
</dbReference>
<proteinExistence type="inferred from homology"/>
<dbReference type="GO" id="GO:0015891">
    <property type="term" value="P:siderophore transport"/>
    <property type="evidence" value="ECO:0007669"/>
    <property type="project" value="InterPro"/>
</dbReference>
<keyword evidence="4" id="KW-1003">Cell membrane</keyword>
<keyword evidence="8" id="KW-1133">Transmembrane helix</keyword>
<name>A0A239AGP3_9BACT</name>
<reference evidence="12" key="1">
    <citation type="submission" date="2017-06" db="EMBL/GenBank/DDBJ databases">
        <authorList>
            <person name="Varghese N."/>
            <person name="Submissions S."/>
        </authorList>
    </citation>
    <scope>NUCLEOTIDE SEQUENCE [LARGE SCALE GENOMIC DNA]</scope>
    <source>
        <strain evidence="12">DSM 28041</strain>
    </source>
</reference>
<feature type="domain" description="TonB C-terminal" evidence="10">
    <location>
        <begin position="52"/>
        <end position="143"/>
    </location>
</feature>
<gene>
    <name evidence="11" type="ORF">SAMN06269173_11280</name>
</gene>
<keyword evidence="3" id="KW-0813">Transport</keyword>
<evidence type="ECO:0000256" key="2">
    <source>
        <dbReference type="ARBA" id="ARBA00006555"/>
    </source>
</evidence>
<evidence type="ECO:0000256" key="7">
    <source>
        <dbReference type="ARBA" id="ARBA00022927"/>
    </source>
</evidence>
<dbReference type="Gene3D" id="3.30.1150.10">
    <property type="match status" value="1"/>
</dbReference>
<evidence type="ECO:0000256" key="9">
    <source>
        <dbReference type="ARBA" id="ARBA00023136"/>
    </source>
</evidence>
<dbReference type="InterPro" id="IPR006260">
    <property type="entry name" value="TonB/TolA_C"/>
</dbReference>
<keyword evidence="7" id="KW-0653">Protein transport</keyword>
<evidence type="ECO:0000256" key="8">
    <source>
        <dbReference type="ARBA" id="ARBA00022989"/>
    </source>
</evidence>
<dbReference type="NCBIfam" id="TIGR01352">
    <property type="entry name" value="tonB_Cterm"/>
    <property type="match status" value="1"/>
</dbReference>
<dbReference type="AlphaFoldDB" id="A0A239AGP3"/>
<dbReference type="PANTHER" id="PTHR33446:SF2">
    <property type="entry name" value="PROTEIN TONB"/>
    <property type="match status" value="1"/>
</dbReference>
<comment type="subcellular location">
    <subcellularLocation>
        <location evidence="1">Cell inner membrane</location>
        <topology evidence="1">Single-pass membrane protein</topology>
        <orientation evidence="1">Periplasmic side</orientation>
    </subcellularLocation>
</comment>
<sequence>MLTASGVAAQSLAAKSYTAPSTAANASKATPAASSVATTVYYAADEMPSFTGGAPALLKFLRAKQQYPLEAQQLNISGKVLVSFVVDEEGRLRDPQVVRGLGAGLDEEALRLVRIMPWWVPGRINGRPVRVAYTLPIVFQLLD</sequence>
<protein>
    <submittedName>
        <fullName evidence="11">Protein TonB</fullName>
    </submittedName>
</protein>
<dbReference type="PRINTS" id="PR01374">
    <property type="entry name" value="TONBPROTEIN"/>
</dbReference>
<keyword evidence="5" id="KW-0997">Cell inner membrane</keyword>
<accession>A0A239AGP3</accession>